<name>A0A833QWL9_9POAL</name>
<organism evidence="1 2">
    <name type="scientific">Carex littledalei</name>
    <dbReference type="NCBI Taxonomy" id="544730"/>
    <lineage>
        <taxon>Eukaryota</taxon>
        <taxon>Viridiplantae</taxon>
        <taxon>Streptophyta</taxon>
        <taxon>Embryophyta</taxon>
        <taxon>Tracheophyta</taxon>
        <taxon>Spermatophyta</taxon>
        <taxon>Magnoliopsida</taxon>
        <taxon>Liliopsida</taxon>
        <taxon>Poales</taxon>
        <taxon>Cyperaceae</taxon>
        <taxon>Cyperoideae</taxon>
        <taxon>Cariceae</taxon>
        <taxon>Carex</taxon>
        <taxon>Carex subgen. Euthyceras</taxon>
    </lineage>
</organism>
<keyword evidence="2" id="KW-1185">Reference proteome</keyword>
<reference evidence="1" key="1">
    <citation type="submission" date="2020-01" db="EMBL/GenBank/DDBJ databases">
        <title>Genome sequence of Kobresia littledalei, the first chromosome-level genome in the family Cyperaceae.</title>
        <authorList>
            <person name="Qu G."/>
        </authorList>
    </citation>
    <scope>NUCLEOTIDE SEQUENCE</scope>
    <source>
        <strain evidence="1">C.B.Clarke</strain>
        <tissue evidence="1">Leaf</tissue>
    </source>
</reference>
<comment type="caution">
    <text evidence="1">The sequence shown here is derived from an EMBL/GenBank/DDBJ whole genome shotgun (WGS) entry which is preliminary data.</text>
</comment>
<protein>
    <submittedName>
        <fullName evidence="1">Uncharacterized protein</fullName>
    </submittedName>
</protein>
<dbReference type="EMBL" id="SWLB01000017">
    <property type="protein sequence ID" value="KAF3327287.1"/>
    <property type="molecule type" value="Genomic_DNA"/>
</dbReference>
<evidence type="ECO:0000313" key="1">
    <source>
        <dbReference type="EMBL" id="KAF3327287.1"/>
    </source>
</evidence>
<proteinExistence type="predicted"/>
<dbReference type="AlphaFoldDB" id="A0A833QWL9"/>
<accession>A0A833QWL9</accession>
<dbReference type="Proteomes" id="UP000623129">
    <property type="component" value="Unassembled WGS sequence"/>
</dbReference>
<gene>
    <name evidence="1" type="ORF">FCM35_KLT07405</name>
</gene>
<evidence type="ECO:0000313" key="2">
    <source>
        <dbReference type="Proteomes" id="UP000623129"/>
    </source>
</evidence>
<sequence>MLSSLHFVSLSFSRFYQLILCFSDLFEDLGAESSFVPRIAAVCRLSSVIVGRVPEKADVVLPVATGIRLFFQ</sequence>